<reference evidence="2" key="1">
    <citation type="submission" date="2021-06" db="EMBL/GenBank/DDBJ databases">
        <authorList>
            <person name="Kallberg Y."/>
            <person name="Tangrot J."/>
            <person name="Rosling A."/>
        </authorList>
    </citation>
    <scope>NUCLEOTIDE SEQUENCE</scope>
    <source>
        <strain evidence="2">MA453B</strain>
    </source>
</reference>
<evidence type="ECO:0000256" key="1">
    <source>
        <dbReference type="SAM" id="MobiDB-lite"/>
    </source>
</evidence>
<accession>A0A9N9PBS2</accession>
<feature type="non-terminal residue" evidence="2">
    <location>
        <position position="1"/>
    </location>
</feature>
<dbReference type="AlphaFoldDB" id="A0A9N9PBS2"/>
<dbReference type="OrthoDB" id="10553609at2759"/>
<comment type="caution">
    <text evidence="2">The sequence shown here is derived from an EMBL/GenBank/DDBJ whole genome shotgun (WGS) entry which is preliminary data.</text>
</comment>
<proteinExistence type="predicted"/>
<evidence type="ECO:0000313" key="3">
    <source>
        <dbReference type="Proteomes" id="UP000789405"/>
    </source>
</evidence>
<dbReference type="Proteomes" id="UP000789405">
    <property type="component" value="Unassembled WGS sequence"/>
</dbReference>
<feature type="compositionally biased region" description="Basic residues" evidence="1">
    <location>
        <begin position="43"/>
        <end position="54"/>
    </location>
</feature>
<feature type="region of interest" description="Disordered" evidence="1">
    <location>
        <begin position="28"/>
        <end position="54"/>
    </location>
</feature>
<name>A0A9N9PBS2_9GLOM</name>
<evidence type="ECO:0000313" key="2">
    <source>
        <dbReference type="EMBL" id="CAG8807387.1"/>
    </source>
</evidence>
<keyword evidence="3" id="KW-1185">Reference proteome</keyword>
<organism evidence="2 3">
    <name type="scientific">Dentiscutata erythropus</name>
    <dbReference type="NCBI Taxonomy" id="1348616"/>
    <lineage>
        <taxon>Eukaryota</taxon>
        <taxon>Fungi</taxon>
        <taxon>Fungi incertae sedis</taxon>
        <taxon>Mucoromycota</taxon>
        <taxon>Glomeromycotina</taxon>
        <taxon>Glomeromycetes</taxon>
        <taxon>Diversisporales</taxon>
        <taxon>Gigasporaceae</taxon>
        <taxon>Dentiscutata</taxon>
    </lineage>
</organism>
<dbReference type="EMBL" id="CAJVPY010042504">
    <property type="protein sequence ID" value="CAG8807387.1"/>
    <property type="molecule type" value="Genomic_DNA"/>
</dbReference>
<gene>
    <name evidence="2" type="ORF">DERYTH_LOCUS24662</name>
</gene>
<protein>
    <submittedName>
        <fullName evidence="2">18642_t:CDS:1</fullName>
    </submittedName>
</protein>
<sequence length="121" mass="13681">MPGSQNINNLMDIFPTLFNDPQLYSSLPKKRASETVSTEKSPSKKIKKANGRKDRKMMVTNVTLSAFPRLTRALNTEDLQGSGPHVTKKDAWVHKEISIIDIWAITHGENSKKETDQQFLL</sequence>